<dbReference type="CDD" id="cd01991">
    <property type="entry name" value="Asn_synthase_B_C"/>
    <property type="match status" value="1"/>
</dbReference>
<dbReference type="GO" id="GO:0006529">
    <property type="term" value="P:asparagine biosynthetic process"/>
    <property type="evidence" value="ECO:0007669"/>
    <property type="project" value="UniProtKB-KW"/>
</dbReference>
<accession>A0A6N3GL12</accession>
<feature type="binding site" evidence="10">
    <location>
        <position position="106"/>
    </location>
    <ligand>
        <name>L-glutamine</name>
        <dbReference type="ChEBI" id="CHEBI:58359"/>
    </ligand>
</feature>
<feature type="site" description="Important for beta-aspartyl-AMP intermediate formation" evidence="11">
    <location>
        <position position="384"/>
    </location>
</feature>
<dbReference type="EMBL" id="CACRUA010000035">
    <property type="protein sequence ID" value="VYU65025.1"/>
    <property type="molecule type" value="Genomic_DNA"/>
</dbReference>
<dbReference type="SUPFAM" id="SSF52402">
    <property type="entry name" value="Adenine nucleotide alpha hydrolases-like"/>
    <property type="match status" value="1"/>
</dbReference>
<name>A0A6N3GL12_CLOSY</name>
<organism evidence="14">
    <name type="scientific">Clostridium symbiosum</name>
    <name type="common">Bacteroides symbiosus</name>
    <dbReference type="NCBI Taxonomy" id="1512"/>
    <lineage>
        <taxon>Bacteria</taxon>
        <taxon>Bacillati</taxon>
        <taxon>Bacillota</taxon>
        <taxon>Clostridia</taxon>
        <taxon>Lachnospirales</taxon>
        <taxon>Lachnospiraceae</taxon>
        <taxon>Otoolea</taxon>
    </lineage>
</organism>
<dbReference type="PANTHER" id="PTHR43284:SF1">
    <property type="entry name" value="ASPARAGINE SYNTHETASE"/>
    <property type="match status" value="1"/>
</dbReference>
<keyword evidence="9" id="KW-0028">Amino-acid biosynthesis</keyword>
<dbReference type="InterPro" id="IPR014729">
    <property type="entry name" value="Rossmann-like_a/b/a_fold"/>
</dbReference>
<evidence type="ECO:0000259" key="12">
    <source>
        <dbReference type="PROSITE" id="PS51278"/>
    </source>
</evidence>
<dbReference type="PIRSF" id="PIRSF001589">
    <property type="entry name" value="Asn_synthetase_glu-h"/>
    <property type="match status" value="1"/>
</dbReference>
<protein>
    <recommendedName>
        <fullName evidence="3">asparagine synthase (glutamine-hydrolyzing)</fullName>
        <ecNumber evidence="3">6.3.5.4</ecNumber>
    </recommendedName>
</protein>
<comment type="pathway">
    <text evidence="1">Amino-acid biosynthesis; L-asparagine biosynthesis; L-asparagine from L-aspartate (L-Gln route): step 1/1.</text>
</comment>
<evidence type="ECO:0000256" key="7">
    <source>
        <dbReference type="ARBA" id="ARBA00022962"/>
    </source>
</evidence>
<feature type="domain" description="Glutamine amidotransferase type-2" evidence="12">
    <location>
        <begin position="2"/>
        <end position="222"/>
    </location>
</feature>
<evidence type="ECO:0000313" key="13">
    <source>
        <dbReference type="EMBL" id="MDB2000156.1"/>
    </source>
</evidence>
<dbReference type="InterPro" id="IPR001962">
    <property type="entry name" value="Asn_synthase"/>
</dbReference>
<dbReference type="PROSITE" id="PS51278">
    <property type="entry name" value="GATASE_TYPE_2"/>
    <property type="match status" value="1"/>
</dbReference>
<dbReference type="SUPFAM" id="SSF56235">
    <property type="entry name" value="N-terminal nucleophile aminohydrolases (Ntn hydrolases)"/>
    <property type="match status" value="1"/>
</dbReference>
<keyword evidence="5 10" id="KW-0067">ATP-binding</keyword>
<dbReference type="CDD" id="cd00712">
    <property type="entry name" value="AsnB"/>
    <property type="match status" value="1"/>
</dbReference>
<dbReference type="EC" id="6.3.5.4" evidence="3"/>
<dbReference type="NCBIfam" id="TIGR01536">
    <property type="entry name" value="asn_synth_AEB"/>
    <property type="match status" value="1"/>
</dbReference>
<evidence type="ECO:0000256" key="6">
    <source>
        <dbReference type="ARBA" id="ARBA00022888"/>
    </source>
</evidence>
<evidence type="ECO:0000256" key="8">
    <source>
        <dbReference type="ARBA" id="ARBA00048741"/>
    </source>
</evidence>
<dbReference type="GO" id="GO:0004066">
    <property type="term" value="F:asparagine synthase (glutamine-hydrolyzing) activity"/>
    <property type="evidence" value="ECO:0007669"/>
    <property type="project" value="UniProtKB-EC"/>
</dbReference>
<dbReference type="InterPro" id="IPR029055">
    <property type="entry name" value="Ntn_hydrolases_N"/>
</dbReference>
<evidence type="ECO:0000256" key="2">
    <source>
        <dbReference type="ARBA" id="ARBA00005752"/>
    </source>
</evidence>
<feature type="active site" description="For GATase activity" evidence="9">
    <location>
        <position position="2"/>
    </location>
</feature>
<proteinExistence type="inferred from homology"/>
<evidence type="ECO:0000256" key="11">
    <source>
        <dbReference type="PIRSR" id="PIRSR001589-3"/>
    </source>
</evidence>
<dbReference type="Pfam" id="PF00733">
    <property type="entry name" value="Asn_synthase"/>
    <property type="match status" value="1"/>
</dbReference>
<evidence type="ECO:0000256" key="3">
    <source>
        <dbReference type="ARBA" id="ARBA00012737"/>
    </source>
</evidence>
<comment type="catalytic activity">
    <reaction evidence="8">
        <text>L-aspartate + L-glutamine + ATP + H2O = L-asparagine + L-glutamate + AMP + diphosphate + H(+)</text>
        <dbReference type="Rhea" id="RHEA:12228"/>
        <dbReference type="ChEBI" id="CHEBI:15377"/>
        <dbReference type="ChEBI" id="CHEBI:15378"/>
        <dbReference type="ChEBI" id="CHEBI:29985"/>
        <dbReference type="ChEBI" id="CHEBI:29991"/>
        <dbReference type="ChEBI" id="CHEBI:30616"/>
        <dbReference type="ChEBI" id="CHEBI:33019"/>
        <dbReference type="ChEBI" id="CHEBI:58048"/>
        <dbReference type="ChEBI" id="CHEBI:58359"/>
        <dbReference type="ChEBI" id="CHEBI:456215"/>
        <dbReference type="EC" id="6.3.5.4"/>
    </reaction>
</comment>
<keyword evidence="6 9" id="KW-0061">Asparagine biosynthesis</keyword>
<keyword evidence="4 10" id="KW-0547">Nucleotide-binding</keyword>
<keyword evidence="7 9" id="KW-0315">Glutamine amidotransferase</keyword>
<evidence type="ECO:0000256" key="4">
    <source>
        <dbReference type="ARBA" id="ARBA00022741"/>
    </source>
</evidence>
<sequence>MCGIAGFFNPEMDFTKEKVYNLNILDAMNQAQKRRGPDDEGTFLNEHFGLAQVRLAIVDLLTGHQPMLHRSGSRTFGIVYNGELYNTKELRDELKTEGAAFDTDSDTEVLLNAYLAWGTDFISRVNGIFALAIMDTAKNQLLLYRDRSGIKPLFYTACEETGTVHFASELKALLACPGIRPEIDRDGLNEIFSIGPARTSGCGVFRNIKEVLPGHFLCCTPSGNRLKAYWKLKSLPHTDSFEDTVEKTGFLLRDAVKRQMVSDVPICTFLSGGVDSSLVSAICARELENRNQKLHTYSFDFAGNAENFKASSFQPSQDRPFVDKMVDFLGSEHTYLECSTKDQADLLFDSVRAHDLPAMADVDSSLLYFCSLVARKHKVALTGECADEIFGGYPWFHKKECFLADTFPWTMDLEARKVLLSDDFLDFLKMEDYVKHAYEASVAEVPKLAGEGAEEARRREISYLNLRWFMQTLLNRMDRTSMYSGLEARVPFADHRIIEYLFNVPWDMKARGNIVKALLREAGRGLLPDEILFRRKSPYPKTYDRKYEALLAGRVRDILNDSSSPVLGFVDKKKAERFLESPSDYGKPWYGQLMAAPQLMAYLIQVDFWMREYHVTVIR</sequence>
<dbReference type="EMBL" id="JAQLGM010000015">
    <property type="protein sequence ID" value="MDB2000156.1"/>
    <property type="molecule type" value="Genomic_DNA"/>
</dbReference>
<dbReference type="AlphaFoldDB" id="A0A6N3GL12"/>
<keyword evidence="14" id="KW-0436">Ligase</keyword>
<dbReference type="GO" id="GO:0005524">
    <property type="term" value="F:ATP binding"/>
    <property type="evidence" value="ECO:0007669"/>
    <property type="project" value="UniProtKB-KW"/>
</dbReference>
<dbReference type="PANTHER" id="PTHR43284">
    <property type="entry name" value="ASPARAGINE SYNTHETASE (GLUTAMINE-HYDROLYZING)"/>
    <property type="match status" value="1"/>
</dbReference>
<comment type="similarity">
    <text evidence="2">Belongs to the asparagine synthetase family.</text>
</comment>
<reference evidence="13" key="2">
    <citation type="submission" date="2023-01" db="EMBL/GenBank/DDBJ databases">
        <title>Human gut microbiome strain richness.</title>
        <authorList>
            <person name="Chen-Liaw A."/>
        </authorList>
    </citation>
    <scope>NUCLEOTIDE SEQUENCE</scope>
    <source>
        <strain evidence="13">B1_m1001713B170214d0_201011</strain>
    </source>
</reference>
<evidence type="ECO:0000256" key="10">
    <source>
        <dbReference type="PIRSR" id="PIRSR001589-2"/>
    </source>
</evidence>
<gene>
    <name evidence="14" type="primary">asnO</name>
    <name evidence="13" type="synonym">asnB</name>
    <name evidence="14" type="ORF">CSLFYP84_03136</name>
    <name evidence="13" type="ORF">PM006_08090</name>
</gene>
<evidence type="ECO:0000256" key="1">
    <source>
        <dbReference type="ARBA" id="ARBA00005187"/>
    </source>
</evidence>
<dbReference type="GO" id="GO:0005829">
    <property type="term" value="C:cytosol"/>
    <property type="evidence" value="ECO:0007669"/>
    <property type="project" value="TreeGrafter"/>
</dbReference>
<evidence type="ECO:0000256" key="5">
    <source>
        <dbReference type="ARBA" id="ARBA00022840"/>
    </source>
</evidence>
<dbReference type="Proteomes" id="UP001300871">
    <property type="component" value="Unassembled WGS sequence"/>
</dbReference>
<dbReference type="RefSeq" id="WP_003504424.1">
    <property type="nucleotide sequence ID" value="NZ_CACRUA010000035.1"/>
</dbReference>
<dbReference type="InterPro" id="IPR051786">
    <property type="entry name" value="ASN_synthetase/amidase"/>
</dbReference>
<dbReference type="Pfam" id="PF13537">
    <property type="entry name" value="GATase_7"/>
    <property type="match status" value="1"/>
</dbReference>
<dbReference type="Gene3D" id="3.60.20.10">
    <property type="entry name" value="Glutamine Phosphoribosylpyrophosphate, subunit 1, domain 1"/>
    <property type="match status" value="1"/>
</dbReference>
<dbReference type="InterPro" id="IPR006426">
    <property type="entry name" value="Asn_synth_AEB"/>
</dbReference>
<evidence type="ECO:0000313" key="14">
    <source>
        <dbReference type="EMBL" id="VYU65025.1"/>
    </source>
</evidence>
<evidence type="ECO:0000256" key="9">
    <source>
        <dbReference type="PIRSR" id="PIRSR001589-1"/>
    </source>
</evidence>
<dbReference type="InterPro" id="IPR017932">
    <property type="entry name" value="GATase_2_dom"/>
</dbReference>
<reference evidence="14" key="1">
    <citation type="submission" date="2019-11" db="EMBL/GenBank/DDBJ databases">
        <authorList>
            <person name="Feng L."/>
        </authorList>
    </citation>
    <scope>NUCLEOTIDE SEQUENCE</scope>
    <source>
        <strain evidence="14">CsymbiosumLFYP84</strain>
    </source>
</reference>
<dbReference type="Gene3D" id="3.40.50.620">
    <property type="entry name" value="HUPs"/>
    <property type="match status" value="1"/>
</dbReference>
<dbReference type="InterPro" id="IPR033738">
    <property type="entry name" value="AsnB_N"/>
</dbReference>